<accession>A0A7W6GGH4</accession>
<protein>
    <recommendedName>
        <fullName evidence="3">Formate dehydrogenase</fullName>
    </recommendedName>
</protein>
<dbReference type="Proteomes" id="UP000528964">
    <property type="component" value="Unassembled WGS sequence"/>
</dbReference>
<evidence type="ECO:0000313" key="2">
    <source>
        <dbReference type="Proteomes" id="UP000528964"/>
    </source>
</evidence>
<comment type="caution">
    <text evidence="1">The sequence shown here is derived from an EMBL/GenBank/DDBJ whole genome shotgun (WGS) entry which is preliminary data.</text>
</comment>
<dbReference type="InterPro" id="IPR006311">
    <property type="entry name" value="TAT_signal"/>
</dbReference>
<organism evidence="1 2">
    <name type="scientific">Hansschlegelia beijingensis</name>
    <dbReference type="NCBI Taxonomy" id="1133344"/>
    <lineage>
        <taxon>Bacteria</taxon>
        <taxon>Pseudomonadati</taxon>
        <taxon>Pseudomonadota</taxon>
        <taxon>Alphaproteobacteria</taxon>
        <taxon>Hyphomicrobiales</taxon>
        <taxon>Methylopilaceae</taxon>
        <taxon>Hansschlegelia</taxon>
    </lineage>
</organism>
<reference evidence="1 2" key="1">
    <citation type="submission" date="2020-08" db="EMBL/GenBank/DDBJ databases">
        <title>Genomic Encyclopedia of Type Strains, Phase IV (KMG-IV): sequencing the most valuable type-strain genomes for metagenomic binning, comparative biology and taxonomic classification.</title>
        <authorList>
            <person name="Goeker M."/>
        </authorList>
    </citation>
    <scope>NUCLEOTIDE SEQUENCE [LARGE SCALE GENOMIC DNA]</scope>
    <source>
        <strain evidence="1 2">DSM 25481</strain>
    </source>
</reference>
<name>A0A7W6GGH4_9HYPH</name>
<sequence length="83" mass="9145">MRQDRNQGLGRRQFFRALGGGAVVTATAAASPLTATDAQAYDPGSDQLRSLYRVTADVKAFYRTNAYETLPDNVFDQFIAKLK</sequence>
<dbReference type="EMBL" id="JACIDR010000004">
    <property type="protein sequence ID" value="MBB3974042.1"/>
    <property type="molecule type" value="Genomic_DNA"/>
</dbReference>
<evidence type="ECO:0000313" key="1">
    <source>
        <dbReference type="EMBL" id="MBB3974042.1"/>
    </source>
</evidence>
<proteinExistence type="predicted"/>
<dbReference type="PROSITE" id="PS51318">
    <property type="entry name" value="TAT"/>
    <property type="match status" value="1"/>
</dbReference>
<dbReference type="AlphaFoldDB" id="A0A7W6GGH4"/>
<keyword evidence="2" id="KW-1185">Reference proteome</keyword>
<gene>
    <name evidence="1" type="ORF">GGR24_002719</name>
</gene>
<dbReference type="RefSeq" id="WP_183395896.1">
    <property type="nucleotide sequence ID" value="NZ_JACIDR010000004.1"/>
</dbReference>
<evidence type="ECO:0008006" key="3">
    <source>
        <dbReference type="Google" id="ProtNLM"/>
    </source>
</evidence>